<dbReference type="SUPFAM" id="SSF51905">
    <property type="entry name" value="FAD/NAD(P)-binding domain"/>
    <property type="match status" value="3"/>
</dbReference>
<keyword evidence="3" id="KW-0521">NADP</keyword>
<dbReference type="InterPro" id="IPR050775">
    <property type="entry name" value="FAD-binding_Monooxygenases"/>
</dbReference>
<dbReference type="InterPro" id="IPR036188">
    <property type="entry name" value="FAD/NAD-bd_sf"/>
</dbReference>
<dbReference type="PANTHER" id="PTHR43098">
    <property type="entry name" value="L-ORNITHINE N(5)-MONOOXYGENASE-RELATED"/>
    <property type="match status" value="1"/>
</dbReference>
<dbReference type="Gene3D" id="3.50.50.60">
    <property type="entry name" value="FAD/NAD(P)-binding domain"/>
    <property type="match status" value="2"/>
</dbReference>
<sequence>MGSIEPPQPDYDVLIIGAGLSGCYASYRMQQMGLKFKVLETGTAVGGTWYWNRYPGARFDCESYAYGFFFSKEVLDEWRWSEHFAPQAETEQYINFICDKYNLKENMQFNTRVDKAHWLADGRCWKLTDQNGHTYTSRFLITGIGLLSNPTLPNIPGVQEFKGTAFHTSRWPDNVTDFAGKDVGIIGVGATGIQIIPEIAKTAKSLTVFQRTPNWAIPLHNSKIGEEEMETIRKGYPELLKKMNANRMSFIHDGTDMSIWEANPEERETFWEFLYAQPGFGFWVSNYKEVLMDRDANALLSDFVAKKIRQRVKDPWTADKLTPKTHGFGLRRVPMETHYYEAYNQPNVRLVDVLETPIECITEEGVKTSQEHVKLDAIIYATGFSASKSLVTGAFEAIDFRGNDNILLADLWRDGTKTYLGLTVEHFPNMLMSIGPHQAYGNITRSIEFAVDWISNCIEYLRGQNITYIEATGKGVQEWTDHVHDIGKALLSNTVDSWLTGVNKNLPGKQKRTVAKYSGSAVDFKNACNAVAKARYDTFKLA</sequence>
<protein>
    <submittedName>
        <fullName evidence="5">Uncharacterized protein</fullName>
    </submittedName>
</protein>
<reference evidence="5 6" key="1">
    <citation type="submission" date="2019-07" db="EMBL/GenBank/DDBJ databases">
        <title>Venturia inaequalis Genome Resource.</title>
        <authorList>
            <person name="Lichtner F.J."/>
        </authorList>
    </citation>
    <scope>NUCLEOTIDE SEQUENCE [LARGE SCALE GENOMIC DNA]</scope>
    <source>
        <strain evidence="5 6">DMI_063113</strain>
    </source>
</reference>
<keyword evidence="4" id="KW-0560">Oxidoreductase</keyword>
<evidence type="ECO:0000256" key="2">
    <source>
        <dbReference type="ARBA" id="ARBA00022827"/>
    </source>
</evidence>
<keyword evidence="2" id="KW-0274">FAD</keyword>
<keyword evidence="1" id="KW-0285">Flavoprotein</keyword>
<dbReference type="GO" id="GO:0016491">
    <property type="term" value="F:oxidoreductase activity"/>
    <property type="evidence" value="ECO:0007669"/>
    <property type="project" value="UniProtKB-KW"/>
</dbReference>
<keyword evidence="6" id="KW-1185">Reference proteome</keyword>
<organism evidence="5 6">
    <name type="scientific">Venturia inaequalis</name>
    <name type="common">Apple scab fungus</name>
    <dbReference type="NCBI Taxonomy" id="5025"/>
    <lineage>
        <taxon>Eukaryota</taxon>
        <taxon>Fungi</taxon>
        <taxon>Dikarya</taxon>
        <taxon>Ascomycota</taxon>
        <taxon>Pezizomycotina</taxon>
        <taxon>Dothideomycetes</taxon>
        <taxon>Pleosporomycetidae</taxon>
        <taxon>Venturiales</taxon>
        <taxon>Venturiaceae</taxon>
        <taxon>Venturia</taxon>
    </lineage>
</organism>
<gene>
    <name evidence="5" type="ORF">EG327_007907</name>
</gene>
<name>A0A8H3UX02_VENIN</name>
<dbReference type="EMBL" id="WNWR01000485">
    <property type="protein sequence ID" value="KAE9976911.1"/>
    <property type="molecule type" value="Genomic_DNA"/>
</dbReference>
<dbReference type="Proteomes" id="UP000490939">
    <property type="component" value="Unassembled WGS sequence"/>
</dbReference>
<evidence type="ECO:0000256" key="4">
    <source>
        <dbReference type="ARBA" id="ARBA00023002"/>
    </source>
</evidence>
<evidence type="ECO:0000313" key="5">
    <source>
        <dbReference type="EMBL" id="KAE9976911.1"/>
    </source>
</evidence>
<dbReference type="PANTHER" id="PTHR43098:SF5">
    <property type="entry name" value="DUAL-FUNCTIONAL MONOOXYGENASE_METHYLTRANSFERASE PSOF"/>
    <property type="match status" value="1"/>
</dbReference>
<dbReference type="AlphaFoldDB" id="A0A8H3UX02"/>
<comment type="caution">
    <text evidence="5">The sequence shown here is derived from an EMBL/GenBank/DDBJ whole genome shotgun (WGS) entry which is preliminary data.</text>
</comment>
<evidence type="ECO:0000256" key="3">
    <source>
        <dbReference type="ARBA" id="ARBA00022857"/>
    </source>
</evidence>
<proteinExistence type="predicted"/>
<evidence type="ECO:0000313" key="6">
    <source>
        <dbReference type="Proteomes" id="UP000490939"/>
    </source>
</evidence>
<dbReference type="Pfam" id="PF13738">
    <property type="entry name" value="Pyr_redox_3"/>
    <property type="match status" value="1"/>
</dbReference>
<dbReference type="PRINTS" id="PR00411">
    <property type="entry name" value="PNDRDTASEI"/>
</dbReference>
<evidence type="ECO:0000256" key="1">
    <source>
        <dbReference type="ARBA" id="ARBA00022630"/>
    </source>
</evidence>
<accession>A0A8H3UX02</accession>